<dbReference type="PANTHER" id="PTHR11985:SF15">
    <property type="entry name" value="GLYCEROL-3-PHOSPHATE DEHYDROGENASE, MITOCHONDRIAL"/>
    <property type="match status" value="1"/>
</dbReference>
<evidence type="ECO:0000259" key="7">
    <source>
        <dbReference type="Pfam" id="PF01266"/>
    </source>
</evidence>
<dbReference type="SUPFAM" id="SSF51905">
    <property type="entry name" value="FAD/NAD(P)-binding domain"/>
    <property type="match status" value="1"/>
</dbReference>
<dbReference type="RefSeq" id="WP_147851520.1">
    <property type="nucleotide sequence ID" value="NZ_VDUZ01000058.1"/>
</dbReference>
<dbReference type="AlphaFoldDB" id="A0A5C8P9K1"/>
<gene>
    <name evidence="9" type="ORF">FHP25_34305</name>
</gene>
<evidence type="ECO:0000256" key="3">
    <source>
        <dbReference type="ARBA" id="ARBA00022630"/>
    </source>
</evidence>
<evidence type="ECO:0000256" key="5">
    <source>
        <dbReference type="ARBA" id="ARBA00023002"/>
    </source>
</evidence>
<dbReference type="Gene3D" id="1.10.8.870">
    <property type="entry name" value="Alpha-glycerophosphate oxidase, cap domain"/>
    <property type="match status" value="1"/>
</dbReference>
<evidence type="ECO:0000256" key="1">
    <source>
        <dbReference type="ARBA" id="ARBA00001974"/>
    </source>
</evidence>
<dbReference type="NCBIfam" id="NF008899">
    <property type="entry name" value="PRK12266.1"/>
    <property type="match status" value="1"/>
</dbReference>
<dbReference type="PRINTS" id="PR01001">
    <property type="entry name" value="FADG3PDH"/>
</dbReference>
<dbReference type="Gene3D" id="6.10.250.1890">
    <property type="match status" value="1"/>
</dbReference>
<dbReference type="PANTHER" id="PTHR11985">
    <property type="entry name" value="GLYCEROL-3-PHOSPHATE DEHYDROGENASE"/>
    <property type="match status" value="1"/>
</dbReference>
<evidence type="ECO:0000256" key="2">
    <source>
        <dbReference type="ARBA" id="ARBA00007330"/>
    </source>
</evidence>
<dbReference type="InterPro" id="IPR006076">
    <property type="entry name" value="FAD-dep_OxRdtase"/>
</dbReference>
<dbReference type="Pfam" id="PF16901">
    <property type="entry name" value="DAO_C"/>
    <property type="match status" value="1"/>
</dbReference>
<dbReference type="GO" id="GO:0004368">
    <property type="term" value="F:glycerol-3-phosphate dehydrogenase (quinone) activity"/>
    <property type="evidence" value="ECO:0007669"/>
    <property type="project" value="UniProtKB-EC"/>
</dbReference>
<dbReference type="Pfam" id="PF01266">
    <property type="entry name" value="DAO"/>
    <property type="match status" value="1"/>
</dbReference>
<dbReference type="Gene3D" id="3.30.9.10">
    <property type="entry name" value="D-Amino Acid Oxidase, subunit A, domain 2"/>
    <property type="match status" value="1"/>
</dbReference>
<name>A0A5C8P9K1_9HYPH</name>
<comment type="caution">
    <text evidence="9">The sequence shown here is derived from an EMBL/GenBank/DDBJ whole genome shotgun (WGS) entry which is preliminary data.</text>
</comment>
<dbReference type="NCBIfam" id="NF009906">
    <property type="entry name" value="PRK13369.1"/>
    <property type="match status" value="1"/>
</dbReference>
<accession>A0A5C8P9K1</accession>
<dbReference type="PROSITE" id="PS00977">
    <property type="entry name" value="FAD_G3PDH_1"/>
    <property type="match status" value="1"/>
</dbReference>
<dbReference type="OrthoDB" id="9766796at2"/>
<evidence type="ECO:0000259" key="8">
    <source>
        <dbReference type="Pfam" id="PF16901"/>
    </source>
</evidence>
<dbReference type="SUPFAM" id="SSF54373">
    <property type="entry name" value="FAD-linked reductases, C-terminal domain"/>
    <property type="match status" value="1"/>
</dbReference>
<comment type="catalytic activity">
    <reaction evidence="6">
        <text>a quinone + sn-glycerol 3-phosphate = dihydroxyacetone phosphate + a quinol</text>
        <dbReference type="Rhea" id="RHEA:18977"/>
        <dbReference type="ChEBI" id="CHEBI:24646"/>
        <dbReference type="ChEBI" id="CHEBI:57597"/>
        <dbReference type="ChEBI" id="CHEBI:57642"/>
        <dbReference type="ChEBI" id="CHEBI:132124"/>
        <dbReference type="EC" id="1.1.5.3"/>
    </reaction>
</comment>
<dbReference type="Gene3D" id="3.50.50.60">
    <property type="entry name" value="FAD/NAD(P)-binding domain"/>
    <property type="match status" value="1"/>
</dbReference>
<dbReference type="InterPro" id="IPR038299">
    <property type="entry name" value="DAO_C_sf"/>
</dbReference>
<reference evidence="9 10" key="1">
    <citation type="submission" date="2019-06" db="EMBL/GenBank/DDBJ databases">
        <title>New taxonomy in bacterial strain CC-CFT640, isolated from vineyard.</title>
        <authorList>
            <person name="Lin S.-Y."/>
            <person name="Tsai C.-F."/>
            <person name="Young C.-C."/>
        </authorList>
    </citation>
    <scope>NUCLEOTIDE SEQUENCE [LARGE SCALE GENOMIC DNA]</scope>
    <source>
        <strain evidence="9 10">CC-CFT640</strain>
    </source>
</reference>
<dbReference type="GO" id="GO:0046168">
    <property type="term" value="P:glycerol-3-phosphate catabolic process"/>
    <property type="evidence" value="ECO:0007669"/>
    <property type="project" value="TreeGrafter"/>
</dbReference>
<comment type="cofactor">
    <cofactor evidence="1 6">
        <name>FAD</name>
        <dbReference type="ChEBI" id="CHEBI:57692"/>
    </cofactor>
</comment>
<feature type="domain" description="Alpha-glycerophosphate oxidase C-terminal" evidence="8">
    <location>
        <begin position="425"/>
        <end position="503"/>
    </location>
</feature>
<keyword evidence="5 6" id="KW-0560">Oxidoreductase</keyword>
<organism evidence="9 10">
    <name type="scientific">Vineibacter terrae</name>
    <dbReference type="NCBI Taxonomy" id="2586908"/>
    <lineage>
        <taxon>Bacteria</taxon>
        <taxon>Pseudomonadati</taxon>
        <taxon>Pseudomonadota</taxon>
        <taxon>Alphaproteobacteria</taxon>
        <taxon>Hyphomicrobiales</taxon>
        <taxon>Vineibacter</taxon>
    </lineage>
</organism>
<evidence type="ECO:0000256" key="6">
    <source>
        <dbReference type="RuleBase" id="RU361217"/>
    </source>
</evidence>
<proteinExistence type="inferred from homology"/>
<dbReference type="PROSITE" id="PS00978">
    <property type="entry name" value="FAD_G3PDH_2"/>
    <property type="match status" value="1"/>
</dbReference>
<sequence>MSPAASSDSPAVLDLFVVGGGVNGAGIACDANGRGLKVGLCEMNDFASATSSASSKLIHGGLRYLEHYEFRLVREALKERELLLAKMPHLSWPLRFVLPHEPHLRPRWMLRVGLFIYDHLDRRMRLPKTESVRLQRSPYGAGLKPDFGFGFVYSDGWVDDARLVIGNLKSAANRGARIFARHKCVAARRIEAAGRRLWQVTLEEAATGRRLDVQARGLVNATGPWVRQWFDDVGHVATRKRVRLVKGSHIVVPKLHDGDHAFILQNDDKRIVFVIPYEREFSLIGTTDIELDTYAPGPVAITPEEVTYLCTLSNHYMQKQITPADVVWSYAGVRPLFDDGTDDPSAVTRDYVLEIDAADGQAPLLSVFGGKITTYRKLAEHAMDDLGKYYPSMGGRWTDQEPLPDGEMPHADFDGFARGLIGVHPGLPQTYLWRLARRHGAGCDDLLGTARTPADLGRHFGGDLYEIEVDHLIRHEWAREPDDVLWRRTKEGLHMTQAQRQAFADWMTAQRRDAA</sequence>
<feature type="domain" description="FAD dependent oxidoreductase" evidence="7">
    <location>
        <begin position="14"/>
        <end position="344"/>
    </location>
</feature>
<dbReference type="GO" id="GO:0009331">
    <property type="term" value="C:glycerol-3-phosphate dehydrogenase (FAD) complex"/>
    <property type="evidence" value="ECO:0007669"/>
    <property type="project" value="UniProtKB-UniRule"/>
</dbReference>
<dbReference type="InterPro" id="IPR036188">
    <property type="entry name" value="FAD/NAD-bd_sf"/>
</dbReference>
<evidence type="ECO:0000256" key="4">
    <source>
        <dbReference type="ARBA" id="ARBA00022827"/>
    </source>
</evidence>
<dbReference type="EC" id="1.1.5.3" evidence="6"/>
<dbReference type="EMBL" id="VDUZ01000058">
    <property type="protein sequence ID" value="TXL70498.1"/>
    <property type="molecule type" value="Genomic_DNA"/>
</dbReference>
<dbReference type="Proteomes" id="UP000321638">
    <property type="component" value="Unassembled WGS sequence"/>
</dbReference>
<comment type="similarity">
    <text evidence="2 6">Belongs to the FAD-dependent glycerol-3-phosphate dehydrogenase family.</text>
</comment>
<keyword evidence="4" id="KW-0274">FAD</keyword>
<protein>
    <recommendedName>
        <fullName evidence="6">Glycerol-3-phosphate dehydrogenase</fullName>
        <ecNumber evidence="6">1.1.5.3</ecNumber>
    </recommendedName>
</protein>
<evidence type="ECO:0000313" key="10">
    <source>
        <dbReference type="Proteomes" id="UP000321638"/>
    </source>
</evidence>
<keyword evidence="3 6" id="KW-0285">Flavoprotein</keyword>
<evidence type="ECO:0000313" key="9">
    <source>
        <dbReference type="EMBL" id="TXL70498.1"/>
    </source>
</evidence>
<dbReference type="InterPro" id="IPR031656">
    <property type="entry name" value="DAO_C"/>
</dbReference>
<keyword evidence="10" id="KW-1185">Reference proteome</keyword>
<dbReference type="InterPro" id="IPR000447">
    <property type="entry name" value="G3P_DH_FAD-dep"/>
</dbReference>